<evidence type="ECO:0000256" key="1">
    <source>
        <dbReference type="ARBA" id="ARBA00008383"/>
    </source>
</evidence>
<dbReference type="Gene3D" id="3.30.1540.10">
    <property type="entry name" value="formyl-coa transferase, domain 3"/>
    <property type="match status" value="1"/>
</dbReference>
<dbReference type="Pfam" id="PF02515">
    <property type="entry name" value="CoA_transf_3"/>
    <property type="match status" value="1"/>
</dbReference>
<dbReference type="InterPro" id="IPR050509">
    <property type="entry name" value="CoA-transferase_III"/>
</dbReference>
<comment type="similarity">
    <text evidence="1">Belongs to the CoA-transferase III family.</text>
</comment>
<reference evidence="2 3" key="1">
    <citation type="journal article" date="2019" name="Nat. Ecol. Evol.">
        <title>Megaphylogeny resolves global patterns of mushroom evolution.</title>
        <authorList>
            <person name="Varga T."/>
            <person name="Krizsan K."/>
            <person name="Foldi C."/>
            <person name="Dima B."/>
            <person name="Sanchez-Garcia M."/>
            <person name="Sanchez-Ramirez S."/>
            <person name="Szollosi G.J."/>
            <person name="Szarkandi J.G."/>
            <person name="Papp V."/>
            <person name="Albert L."/>
            <person name="Andreopoulos W."/>
            <person name="Angelini C."/>
            <person name="Antonin V."/>
            <person name="Barry K.W."/>
            <person name="Bougher N.L."/>
            <person name="Buchanan P."/>
            <person name="Buyck B."/>
            <person name="Bense V."/>
            <person name="Catcheside P."/>
            <person name="Chovatia M."/>
            <person name="Cooper J."/>
            <person name="Damon W."/>
            <person name="Desjardin D."/>
            <person name="Finy P."/>
            <person name="Geml J."/>
            <person name="Haridas S."/>
            <person name="Hughes K."/>
            <person name="Justo A."/>
            <person name="Karasinski D."/>
            <person name="Kautmanova I."/>
            <person name="Kiss B."/>
            <person name="Kocsube S."/>
            <person name="Kotiranta H."/>
            <person name="LaButti K.M."/>
            <person name="Lechner B.E."/>
            <person name="Liimatainen K."/>
            <person name="Lipzen A."/>
            <person name="Lukacs Z."/>
            <person name="Mihaltcheva S."/>
            <person name="Morgado L.N."/>
            <person name="Niskanen T."/>
            <person name="Noordeloos M.E."/>
            <person name="Ohm R.A."/>
            <person name="Ortiz-Santana B."/>
            <person name="Ovrebo C."/>
            <person name="Racz N."/>
            <person name="Riley R."/>
            <person name="Savchenko A."/>
            <person name="Shiryaev A."/>
            <person name="Soop K."/>
            <person name="Spirin V."/>
            <person name="Szebenyi C."/>
            <person name="Tomsovsky M."/>
            <person name="Tulloss R.E."/>
            <person name="Uehling J."/>
            <person name="Grigoriev I.V."/>
            <person name="Vagvolgyi C."/>
            <person name="Papp T."/>
            <person name="Martin F.M."/>
            <person name="Miettinen O."/>
            <person name="Hibbett D.S."/>
            <person name="Nagy L.G."/>
        </authorList>
    </citation>
    <scope>NUCLEOTIDE SEQUENCE [LARGE SCALE GENOMIC DNA]</scope>
    <source>
        <strain evidence="2 3">FP101781</strain>
    </source>
</reference>
<name>A0A4Y7TKE6_COPMI</name>
<dbReference type="OrthoDB" id="16747at2759"/>
<dbReference type="InterPro" id="IPR023606">
    <property type="entry name" value="CoA-Trfase_III_dom_1_sf"/>
</dbReference>
<protein>
    <submittedName>
        <fullName evidence="2">CoA-transferase family III</fullName>
    </submittedName>
</protein>
<dbReference type="Gene3D" id="3.40.50.10540">
    <property type="entry name" value="Crotonobetainyl-coa:carnitine coa-transferase, domain 1"/>
    <property type="match status" value="1"/>
</dbReference>
<evidence type="ECO:0000313" key="2">
    <source>
        <dbReference type="EMBL" id="TEB34640.1"/>
    </source>
</evidence>
<dbReference type="PANTHER" id="PTHR48228">
    <property type="entry name" value="SUCCINYL-COA--D-CITRAMALATE COA-TRANSFERASE"/>
    <property type="match status" value="1"/>
</dbReference>
<accession>A0A4Y7TKE6</accession>
<dbReference type="Proteomes" id="UP000298030">
    <property type="component" value="Unassembled WGS sequence"/>
</dbReference>
<dbReference type="STRING" id="71717.A0A4Y7TKE6"/>
<dbReference type="InterPro" id="IPR003673">
    <property type="entry name" value="CoA-Trfase_fam_III"/>
</dbReference>
<dbReference type="SUPFAM" id="SSF89796">
    <property type="entry name" value="CoA-transferase family III (CaiB/BaiF)"/>
    <property type="match status" value="1"/>
</dbReference>
<keyword evidence="2" id="KW-0808">Transferase</keyword>
<comment type="caution">
    <text evidence="2">The sequence shown here is derived from an EMBL/GenBank/DDBJ whole genome shotgun (WGS) entry which is preliminary data.</text>
</comment>
<gene>
    <name evidence="2" type="ORF">FA13DRAFT_1625242</name>
</gene>
<dbReference type="AlphaFoldDB" id="A0A4Y7TKE6"/>
<organism evidence="2 3">
    <name type="scientific">Coprinellus micaceus</name>
    <name type="common">Glistening ink-cap mushroom</name>
    <name type="synonym">Coprinus micaceus</name>
    <dbReference type="NCBI Taxonomy" id="71717"/>
    <lineage>
        <taxon>Eukaryota</taxon>
        <taxon>Fungi</taxon>
        <taxon>Dikarya</taxon>
        <taxon>Basidiomycota</taxon>
        <taxon>Agaricomycotina</taxon>
        <taxon>Agaricomycetes</taxon>
        <taxon>Agaricomycetidae</taxon>
        <taxon>Agaricales</taxon>
        <taxon>Agaricineae</taxon>
        <taxon>Psathyrellaceae</taxon>
        <taxon>Coprinellus</taxon>
    </lineage>
</organism>
<evidence type="ECO:0000313" key="3">
    <source>
        <dbReference type="Proteomes" id="UP000298030"/>
    </source>
</evidence>
<dbReference type="GO" id="GO:0016740">
    <property type="term" value="F:transferase activity"/>
    <property type="evidence" value="ECO:0007669"/>
    <property type="project" value="UniProtKB-KW"/>
</dbReference>
<dbReference type="EMBL" id="QPFP01000009">
    <property type="protein sequence ID" value="TEB34640.1"/>
    <property type="molecule type" value="Genomic_DNA"/>
</dbReference>
<dbReference type="InterPro" id="IPR044855">
    <property type="entry name" value="CoA-Trfase_III_dom3_sf"/>
</dbReference>
<proteinExistence type="inferred from homology"/>
<dbReference type="PANTHER" id="PTHR48228:SF5">
    <property type="entry name" value="ALPHA-METHYLACYL-COA RACEMASE"/>
    <property type="match status" value="1"/>
</dbReference>
<sequence>MALAGLKVIEFGGLAPGPFAGLVLADNGAAVIRVDRPGPSSGDVLCRGKRSIAVDSKVPGGRELLKKMIASADVVIDPFRPGVMERLGLGPEVFLGDVGLNRRLVYARIVGFPRTGPHKDMAGHDLNYVALSGVLSMLPGRSKPAFPLNILADFAGGGLICAAGILLALFERERSGKGQVVNADMVSGSRYVSIFPLIHGLNPNSPIMGNTNRGSNLLDGGSPFYNLYTCKGGGWMSVGCLEPQFFKVFLELFVKSIPADLSVDGWKPTLSSQLNCDEWPRFFEFLEKGFMTNTKDYWTRTFHGTEACVVPVLSPKEAGALAGSLLPEAHPVVKNHSIPGASQVAQAQPSALNPGEHTDEILEEFSVGDDEKRALVEAGAICKTTTRIRAKL</sequence>
<keyword evidence="3" id="KW-1185">Reference proteome</keyword>